<dbReference type="GO" id="GO:0032981">
    <property type="term" value="P:mitochondrial respiratory chain complex I assembly"/>
    <property type="evidence" value="ECO:0007669"/>
    <property type="project" value="TreeGrafter"/>
</dbReference>
<evidence type="ECO:0000256" key="2">
    <source>
        <dbReference type="ARBA" id="ARBA00005891"/>
    </source>
</evidence>
<dbReference type="Gene3D" id="3.40.50.12710">
    <property type="match status" value="1"/>
</dbReference>
<dbReference type="InterPro" id="IPR003788">
    <property type="entry name" value="NDUFAF7"/>
</dbReference>
<feature type="region of interest" description="Disordered" evidence="8">
    <location>
        <begin position="38"/>
        <end position="64"/>
    </location>
</feature>
<evidence type="ECO:0000256" key="4">
    <source>
        <dbReference type="ARBA" id="ARBA00022679"/>
    </source>
</evidence>
<dbReference type="OMA" id="YYHPQRN"/>
<comment type="similarity">
    <text evidence="2 7">Belongs to the NDUFAF7 family.</text>
</comment>
<evidence type="ECO:0000313" key="9">
    <source>
        <dbReference type="EMBL" id="KXS17525.1"/>
    </source>
</evidence>
<evidence type="ECO:0000256" key="7">
    <source>
        <dbReference type="RuleBase" id="RU364114"/>
    </source>
</evidence>
<dbReference type="EC" id="2.1.1.320" evidence="7"/>
<reference evidence="9 10" key="1">
    <citation type="journal article" date="2015" name="Genome Biol. Evol.">
        <title>Phylogenomic analyses indicate that early fungi evolved digesting cell walls of algal ancestors of land plants.</title>
        <authorList>
            <person name="Chang Y."/>
            <person name="Wang S."/>
            <person name="Sekimoto S."/>
            <person name="Aerts A.L."/>
            <person name="Choi C."/>
            <person name="Clum A."/>
            <person name="LaButti K.M."/>
            <person name="Lindquist E.A."/>
            <person name="Yee Ngan C."/>
            <person name="Ohm R.A."/>
            <person name="Salamov A.A."/>
            <person name="Grigoriev I.V."/>
            <person name="Spatafora J.W."/>
            <person name="Berbee M.L."/>
        </authorList>
    </citation>
    <scope>NUCLEOTIDE SEQUENCE [LARGE SCALE GENOMIC DNA]</scope>
    <source>
        <strain evidence="9 10">JEL478</strain>
    </source>
</reference>
<protein>
    <recommendedName>
        <fullName evidence="7">Protein arginine methyltransferase NDUFAF7</fullName>
        <ecNumber evidence="7">2.1.1.320</ecNumber>
    </recommendedName>
</protein>
<dbReference type="OrthoDB" id="5595109at2759"/>
<keyword evidence="4 7" id="KW-0808">Transferase</keyword>
<sequence>MRILPSSHLWRNETRCLRYPHLRTPTYSCFVPFNQSRTKSNTSHPETFHQDTTPHNSPSKEHETPLTKILKDTIRISGPRSVAQFMRFSLTNPSGGYYMQGDVFGKKGDFVTSPEISQMFGECVGVWLVTQWESLGKPSRFNILELGPGRGTLMNDVLRTSTNFAAFHSCIETVHLVEAGPSMRSMQARKLVADGHLETSDTSKDHKDIGFEGPLKGVRQDGIEVAWWGSFVEVPEGENLSSSVPTITIAHEFFDALPIHRFELTPNGWREIMIDVDESDTSPYHFRYVLSPNPTPASAAYTLNERFKNLSIGSRIEFCPEGAALIDQIARRVQKEGGSALIMDYGHDRHSAASLRAIKDHKFVDVLSNPGTTDLSADVDYSMMKDVISDHAVAFGPVTQSRFLHSLGIRERLMALLRSTKSSHVSQDLLSQYERLTALEQMGDIYKVMAVGRKESTTPVGFE</sequence>
<evidence type="ECO:0000256" key="3">
    <source>
        <dbReference type="ARBA" id="ARBA00022603"/>
    </source>
</evidence>
<dbReference type="GO" id="GO:0032259">
    <property type="term" value="P:methylation"/>
    <property type="evidence" value="ECO:0007669"/>
    <property type="project" value="UniProtKB-KW"/>
</dbReference>
<proteinExistence type="inferred from homology"/>
<evidence type="ECO:0000313" key="10">
    <source>
        <dbReference type="Proteomes" id="UP000070544"/>
    </source>
</evidence>
<feature type="compositionally biased region" description="Polar residues" evidence="8">
    <location>
        <begin position="38"/>
        <end position="57"/>
    </location>
</feature>
<dbReference type="GO" id="GO:0035243">
    <property type="term" value="F:protein-arginine omega-N symmetric methyltransferase activity"/>
    <property type="evidence" value="ECO:0007669"/>
    <property type="project" value="UniProtKB-EC"/>
</dbReference>
<dbReference type="EMBL" id="KQ965746">
    <property type="protein sequence ID" value="KXS17525.1"/>
    <property type="molecule type" value="Genomic_DNA"/>
</dbReference>
<dbReference type="GO" id="GO:0005739">
    <property type="term" value="C:mitochondrion"/>
    <property type="evidence" value="ECO:0007669"/>
    <property type="project" value="UniProtKB-SubCell"/>
</dbReference>
<organism evidence="9 10">
    <name type="scientific">Gonapodya prolifera (strain JEL478)</name>
    <name type="common">Monoblepharis prolifera</name>
    <dbReference type="NCBI Taxonomy" id="1344416"/>
    <lineage>
        <taxon>Eukaryota</taxon>
        <taxon>Fungi</taxon>
        <taxon>Fungi incertae sedis</taxon>
        <taxon>Chytridiomycota</taxon>
        <taxon>Chytridiomycota incertae sedis</taxon>
        <taxon>Monoblepharidomycetes</taxon>
        <taxon>Monoblepharidales</taxon>
        <taxon>Gonapodyaceae</taxon>
        <taxon>Gonapodya</taxon>
    </lineage>
</organism>
<dbReference type="AlphaFoldDB" id="A0A139AM39"/>
<keyword evidence="10" id="KW-1185">Reference proteome</keyword>
<keyword evidence="3 7" id="KW-0489">Methyltransferase</keyword>
<accession>A0A139AM39</accession>
<evidence type="ECO:0000256" key="1">
    <source>
        <dbReference type="ARBA" id="ARBA00004173"/>
    </source>
</evidence>
<comment type="subcellular location">
    <subcellularLocation>
        <location evidence="1 7">Mitochondrion</location>
    </subcellularLocation>
</comment>
<evidence type="ECO:0000256" key="8">
    <source>
        <dbReference type="SAM" id="MobiDB-lite"/>
    </source>
</evidence>
<evidence type="ECO:0000256" key="6">
    <source>
        <dbReference type="ARBA" id="ARBA00048612"/>
    </source>
</evidence>
<comment type="catalytic activity">
    <reaction evidence="6 7">
        <text>L-arginyl-[protein] + 2 S-adenosyl-L-methionine = N(omega),N(omega)'-dimethyl-L-arginyl-[protein] + 2 S-adenosyl-L-homocysteine + 2 H(+)</text>
        <dbReference type="Rhea" id="RHEA:48108"/>
        <dbReference type="Rhea" id="RHEA-COMP:10532"/>
        <dbReference type="Rhea" id="RHEA-COMP:11992"/>
        <dbReference type="ChEBI" id="CHEBI:15378"/>
        <dbReference type="ChEBI" id="CHEBI:29965"/>
        <dbReference type="ChEBI" id="CHEBI:57856"/>
        <dbReference type="ChEBI" id="CHEBI:59789"/>
        <dbReference type="ChEBI" id="CHEBI:88221"/>
        <dbReference type="EC" id="2.1.1.320"/>
    </reaction>
</comment>
<dbReference type="InterPro" id="IPR029063">
    <property type="entry name" value="SAM-dependent_MTases_sf"/>
</dbReference>
<dbReference type="PANTHER" id="PTHR12049:SF7">
    <property type="entry name" value="PROTEIN ARGININE METHYLTRANSFERASE NDUFAF7, MITOCHONDRIAL"/>
    <property type="match status" value="1"/>
</dbReference>
<comment type="function">
    <text evidence="7">Arginine methyltransferase involved in the assembly or stability of mitochondrial NADH:ubiquinone oxidoreductase complex (complex I).</text>
</comment>
<dbReference type="SUPFAM" id="SSF53335">
    <property type="entry name" value="S-adenosyl-L-methionine-dependent methyltransferases"/>
    <property type="match status" value="1"/>
</dbReference>
<dbReference type="Pfam" id="PF02636">
    <property type="entry name" value="Methyltransf_28"/>
    <property type="match status" value="1"/>
</dbReference>
<dbReference type="InterPro" id="IPR038375">
    <property type="entry name" value="NDUFAF7_sf"/>
</dbReference>
<name>A0A139AM39_GONPJ</name>
<dbReference type="PANTHER" id="PTHR12049">
    <property type="entry name" value="PROTEIN ARGININE METHYLTRANSFERASE NDUFAF7, MITOCHONDRIAL"/>
    <property type="match status" value="1"/>
</dbReference>
<dbReference type="STRING" id="1344416.A0A139AM39"/>
<keyword evidence="5 7" id="KW-0496">Mitochondrion</keyword>
<dbReference type="Proteomes" id="UP000070544">
    <property type="component" value="Unassembled WGS sequence"/>
</dbReference>
<gene>
    <name evidence="9" type="ORF">M427DRAFT_96898</name>
</gene>
<evidence type="ECO:0000256" key="5">
    <source>
        <dbReference type="ARBA" id="ARBA00023128"/>
    </source>
</evidence>